<dbReference type="SUPFAM" id="SSF54593">
    <property type="entry name" value="Glyoxalase/Bleomycin resistance protein/Dihydroxybiphenyl dioxygenase"/>
    <property type="match status" value="1"/>
</dbReference>
<proteinExistence type="predicted"/>
<dbReference type="STRING" id="590652.BST39_25820"/>
<feature type="domain" description="VOC" evidence="1">
    <location>
        <begin position="3"/>
        <end position="135"/>
    </location>
</feature>
<organism evidence="2 3">
    <name type="scientific">Mycobacterium paraseoulense</name>
    <dbReference type="NCBI Taxonomy" id="590652"/>
    <lineage>
        <taxon>Bacteria</taxon>
        <taxon>Bacillati</taxon>
        <taxon>Actinomycetota</taxon>
        <taxon>Actinomycetes</taxon>
        <taxon>Mycobacteriales</taxon>
        <taxon>Mycobacteriaceae</taxon>
        <taxon>Mycobacterium</taxon>
    </lineage>
</organism>
<dbReference type="PANTHER" id="PTHR36437:SF2">
    <property type="entry name" value="GLYOXALASE_BLEOMYCIN RESISTANCE PROTEIN_DIOXYGENASE"/>
    <property type="match status" value="1"/>
</dbReference>
<dbReference type="EMBL" id="MVIE01000055">
    <property type="protein sequence ID" value="ORB33583.1"/>
    <property type="molecule type" value="Genomic_DNA"/>
</dbReference>
<dbReference type="PANTHER" id="PTHR36437">
    <property type="entry name" value="GLYOXALASE/BLEOMYCIN RESISTANCE PROTEIN/DIOXYGENASE"/>
    <property type="match status" value="1"/>
</dbReference>
<protein>
    <submittedName>
        <fullName evidence="2">Glyoxalase</fullName>
    </submittedName>
</protein>
<dbReference type="Proteomes" id="UP000192513">
    <property type="component" value="Unassembled WGS sequence"/>
</dbReference>
<evidence type="ECO:0000259" key="1">
    <source>
        <dbReference type="PROSITE" id="PS51819"/>
    </source>
</evidence>
<dbReference type="InterPro" id="IPR004360">
    <property type="entry name" value="Glyas_Fos-R_dOase_dom"/>
</dbReference>
<sequence length="151" mass="16155">MITIANAQFWVHDQDAALAFYTKTLGWEVRADVTMEAWHFRWLCVGPVGQDGVGLVLMPVPGAPMLDAAASAQLAELVAKGAGGTLFLETDDCQAAYDELSARGVEFNDPPTAQAYGIDTSFRDPSGNNIRLTQVLEFDPARGPAGPTTAR</sequence>
<dbReference type="InterPro" id="IPR029068">
    <property type="entry name" value="Glyas_Bleomycin-R_OHBP_Dase"/>
</dbReference>
<dbReference type="InterPro" id="IPR037523">
    <property type="entry name" value="VOC_core"/>
</dbReference>
<dbReference type="OrthoDB" id="9794917at2"/>
<accession>A0A1X0I3L4</accession>
<dbReference type="RefSeq" id="WP_083175761.1">
    <property type="nucleotide sequence ID" value="NZ_AP022619.1"/>
</dbReference>
<evidence type="ECO:0000313" key="3">
    <source>
        <dbReference type="Proteomes" id="UP000192513"/>
    </source>
</evidence>
<comment type="caution">
    <text evidence="2">The sequence shown here is derived from an EMBL/GenBank/DDBJ whole genome shotgun (WGS) entry which is preliminary data.</text>
</comment>
<name>A0A1X0I3L4_9MYCO</name>
<reference evidence="2 3" key="1">
    <citation type="submission" date="2017-02" db="EMBL/GenBank/DDBJ databases">
        <title>The new phylogeny of genus Mycobacterium.</title>
        <authorList>
            <person name="Tortoli E."/>
            <person name="Trovato A."/>
            <person name="Cirillo D.M."/>
        </authorList>
    </citation>
    <scope>NUCLEOTIDE SEQUENCE [LARGE SCALE GENOMIC DNA]</scope>
    <source>
        <strain evidence="2 3">DSM 45000</strain>
    </source>
</reference>
<evidence type="ECO:0000313" key="2">
    <source>
        <dbReference type="EMBL" id="ORB33583.1"/>
    </source>
</evidence>
<gene>
    <name evidence="2" type="ORF">BST39_25820</name>
</gene>
<keyword evidence="3" id="KW-1185">Reference proteome</keyword>
<dbReference type="AlphaFoldDB" id="A0A1X0I3L4"/>
<dbReference type="PROSITE" id="PS51819">
    <property type="entry name" value="VOC"/>
    <property type="match status" value="1"/>
</dbReference>
<dbReference type="Pfam" id="PF00903">
    <property type="entry name" value="Glyoxalase"/>
    <property type="match status" value="1"/>
</dbReference>
<dbReference type="Gene3D" id="3.10.180.10">
    <property type="entry name" value="2,3-Dihydroxybiphenyl 1,2-Dioxygenase, domain 1"/>
    <property type="match status" value="1"/>
</dbReference>